<protein>
    <recommendedName>
        <fullName evidence="5">ATP-grasp domain-containing protein</fullName>
    </recommendedName>
</protein>
<dbReference type="EMBL" id="CAUJNA010003408">
    <property type="protein sequence ID" value="CAJ1401294.1"/>
    <property type="molecule type" value="Genomic_DNA"/>
</dbReference>
<dbReference type="GO" id="GO:0016874">
    <property type="term" value="F:ligase activity"/>
    <property type="evidence" value="ECO:0007669"/>
    <property type="project" value="UniProtKB-KW"/>
</dbReference>
<dbReference type="GO" id="GO:0005524">
    <property type="term" value="F:ATP binding"/>
    <property type="evidence" value="ECO:0007669"/>
    <property type="project" value="UniProtKB-UniRule"/>
</dbReference>
<dbReference type="PANTHER" id="PTHR43585:SF2">
    <property type="entry name" value="ATP-GRASP ENZYME FSQD"/>
    <property type="match status" value="1"/>
</dbReference>
<accession>A0AA36J8Y8</accession>
<keyword evidence="3 4" id="KW-0067">ATP-binding</keyword>
<dbReference type="InterPro" id="IPR052032">
    <property type="entry name" value="ATP-dep_AA_Ligase"/>
</dbReference>
<keyword evidence="7" id="KW-1185">Reference proteome</keyword>
<evidence type="ECO:0000256" key="1">
    <source>
        <dbReference type="ARBA" id="ARBA00022598"/>
    </source>
</evidence>
<dbReference type="GO" id="GO:0046872">
    <property type="term" value="F:metal ion binding"/>
    <property type="evidence" value="ECO:0007669"/>
    <property type="project" value="InterPro"/>
</dbReference>
<comment type="caution">
    <text evidence="6">The sequence shown here is derived from an EMBL/GenBank/DDBJ whole genome shotgun (WGS) entry which is preliminary data.</text>
</comment>
<dbReference type="Gene3D" id="3.30.470.20">
    <property type="entry name" value="ATP-grasp fold, B domain"/>
    <property type="match status" value="1"/>
</dbReference>
<evidence type="ECO:0000313" key="7">
    <source>
        <dbReference type="Proteomes" id="UP001178507"/>
    </source>
</evidence>
<dbReference type="AlphaFoldDB" id="A0AA36J8Y8"/>
<proteinExistence type="predicted"/>
<feature type="domain" description="ATP-grasp" evidence="5">
    <location>
        <begin position="132"/>
        <end position="337"/>
    </location>
</feature>
<evidence type="ECO:0000313" key="6">
    <source>
        <dbReference type="EMBL" id="CAJ1401294.1"/>
    </source>
</evidence>
<evidence type="ECO:0000256" key="3">
    <source>
        <dbReference type="ARBA" id="ARBA00022840"/>
    </source>
</evidence>
<keyword evidence="2 4" id="KW-0547">Nucleotide-binding</keyword>
<dbReference type="SUPFAM" id="SSF56059">
    <property type="entry name" value="Glutathione synthetase ATP-binding domain-like"/>
    <property type="match status" value="1"/>
</dbReference>
<dbReference type="PANTHER" id="PTHR43585">
    <property type="entry name" value="FUMIPYRROLE BIOSYNTHESIS PROTEIN C"/>
    <property type="match status" value="1"/>
</dbReference>
<evidence type="ECO:0000256" key="4">
    <source>
        <dbReference type="PROSITE-ProRule" id="PRU00409"/>
    </source>
</evidence>
<evidence type="ECO:0000259" key="5">
    <source>
        <dbReference type="PROSITE" id="PS50975"/>
    </source>
</evidence>
<reference evidence="6" key="1">
    <citation type="submission" date="2023-08" db="EMBL/GenBank/DDBJ databases">
        <authorList>
            <person name="Chen Y."/>
            <person name="Shah S."/>
            <person name="Dougan E. K."/>
            <person name="Thang M."/>
            <person name="Chan C."/>
        </authorList>
    </citation>
    <scope>NUCLEOTIDE SEQUENCE</scope>
</reference>
<dbReference type="Pfam" id="PF13535">
    <property type="entry name" value="ATP-grasp_4"/>
    <property type="match status" value="1"/>
</dbReference>
<evidence type="ECO:0000256" key="2">
    <source>
        <dbReference type="ARBA" id="ARBA00022741"/>
    </source>
</evidence>
<gene>
    <name evidence="6" type="ORF">EVOR1521_LOCUS24473</name>
</gene>
<sequence length="454" mass="49321">MDAAPGSGDGALLIVLPGRSGREPVLRRLCAALAPVRLAVLVPRRLSPYSDWAKHLAHAWIEFGDESGFALHDAWEAVSQWLGCSDERVLGCTTWDEWGIEICAYLCCEERLNLRYTPLDTVRHVRNKVRFREACAKAGVPVPGFAGIQNEAQLESVLEKPWRFPTVLKPAQGAGSYYCRKAESAGELLEVFAVLDDQFRKERSTPEGDIAAGWILEEWFTGQEVDIDGWAKEGQVEWFLISDNKPVLGQGCCETGGLYPSQLPEELQQKLEALTRQVVAACPGLHSAFHFEALVNLETKAVMPVELNLRVGGAECPCCVEAVTGVFLPLCAAELALGRPVTPPSAPKAVVAASSNEYAPCAGTVQACEGSEELFADEHFLGGAFFAREGASYVPGRGSMSCLCWLAAKGGDAEEAERNLQRCISNCRLQVRGFAEPCASSTVRDSTRRTPTCI</sequence>
<dbReference type="Proteomes" id="UP001178507">
    <property type="component" value="Unassembled WGS sequence"/>
</dbReference>
<name>A0AA36J8Y8_9DINO</name>
<dbReference type="PROSITE" id="PS50975">
    <property type="entry name" value="ATP_GRASP"/>
    <property type="match status" value="1"/>
</dbReference>
<keyword evidence="1" id="KW-0436">Ligase</keyword>
<dbReference type="InterPro" id="IPR011761">
    <property type="entry name" value="ATP-grasp"/>
</dbReference>
<organism evidence="6 7">
    <name type="scientific">Effrenium voratum</name>
    <dbReference type="NCBI Taxonomy" id="2562239"/>
    <lineage>
        <taxon>Eukaryota</taxon>
        <taxon>Sar</taxon>
        <taxon>Alveolata</taxon>
        <taxon>Dinophyceae</taxon>
        <taxon>Suessiales</taxon>
        <taxon>Symbiodiniaceae</taxon>
        <taxon>Effrenium</taxon>
    </lineage>
</organism>